<dbReference type="CDD" id="cd03801">
    <property type="entry name" value="GT4_PimA-like"/>
    <property type="match status" value="1"/>
</dbReference>
<name>A0A542YL20_9MICO</name>
<reference evidence="1 2" key="1">
    <citation type="submission" date="2019-06" db="EMBL/GenBank/DDBJ databases">
        <title>Sequencing the genomes of 1000 actinobacteria strains.</title>
        <authorList>
            <person name="Klenk H.-P."/>
        </authorList>
    </citation>
    <scope>NUCLEOTIDE SEQUENCE [LARGE SCALE GENOMIC DNA]</scope>
    <source>
        <strain evidence="1 2">DSM 26477</strain>
    </source>
</reference>
<proteinExistence type="predicted"/>
<dbReference type="SUPFAM" id="SSF53756">
    <property type="entry name" value="UDP-Glycosyltransferase/glycogen phosphorylase"/>
    <property type="match status" value="1"/>
</dbReference>
<dbReference type="Gene3D" id="3.40.50.2000">
    <property type="entry name" value="Glycogen Phosphorylase B"/>
    <property type="match status" value="2"/>
</dbReference>
<dbReference type="EMBL" id="VFOM01000001">
    <property type="protein sequence ID" value="TQL48624.1"/>
    <property type="molecule type" value="Genomic_DNA"/>
</dbReference>
<protein>
    <submittedName>
        <fullName evidence="1">Glycosyltransferase involved in cell wall biosynthesis</fullName>
    </submittedName>
</protein>
<dbReference type="GO" id="GO:0016757">
    <property type="term" value="F:glycosyltransferase activity"/>
    <property type="evidence" value="ECO:0007669"/>
    <property type="project" value="TreeGrafter"/>
</dbReference>
<dbReference type="InterPro" id="IPR050194">
    <property type="entry name" value="Glycosyltransferase_grp1"/>
</dbReference>
<comment type="caution">
    <text evidence="1">The sequence shown here is derived from an EMBL/GenBank/DDBJ whole genome shotgun (WGS) entry which is preliminary data.</text>
</comment>
<evidence type="ECO:0000313" key="1">
    <source>
        <dbReference type="EMBL" id="TQL48624.1"/>
    </source>
</evidence>
<dbReference type="Pfam" id="PF13692">
    <property type="entry name" value="Glyco_trans_1_4"/>
    <property type="match status" value="1"/>
</dbReference>
<organism evidence="1 2">
    <name type="scientific">Homoserinimonas aerilata</name>
    <dbReference type="NCBI Taxonomy" id="1162970"/>
    <lineage>
        <taxon>Bacteria</taxon>
        <taxon>Bacillati</taxon>
        <taxon>Actinomycetota</taxon>
        <taxon>Actinomycetes</taxon>
        <taxon>Micrococcales</taxon>
        <taxon>Microbacteriaceae</taxon>
        <taxon>Homoserinimonas</taxon>
    </lineage>
</organism>
<sequence length="347" mass="38058">MSRLRQRFVDSRATVKGSAVKDGGQSAVTKFKRTLSWLARSQVFHSIVHLLRSRALRSRLERLCELEKPDIVHALRIPYEGVTALDVHNDIPVVLSTWGSDFVPQASSDPLLARWIRRRLHRASGYQYDAHEDLLRAGQYGLDARVPALYAAGNFGVDLELFFVEQRGPMRTVVYPRRATPNSNFRGFVAAAISLQSLPNTRFIGVGLASIQADMESEFGRDAVARLTLTGNLSRKEMAELMRSADVVVSPTFWDGTPLTVLEALASGARVVAGDLAELRELQSQGLAIDLINAGDTTAIASGIRRALEAVSVTAEQTVLPAPFNRAANVSRVTDFYTRVLLASKSA</sequence>
<accession>A0A542YL20</accession>
<gene>
    <name evidence="1" type="ORF">FB562_1722</name>
</gene>
<keyword evidence="2" id="KW-1185">Reference proteome</keyword>
<keyword evidence="1" id="KW-0808">Transferase</keyword>
<dbReference type="AlphaFoldDB" id="A0A542YL20"/>
<dbReference type="PANTHER" id="PTHR45947">
    <property type="entry name" value="SULFOQUINOVOSYL TRANSFERASE SQD2"/>
    <property type="match status" value="1"/>
</dbReference>
<dbReference type="PANTHER" id="PTHR45947:SF15">
    <property type="entry name" value="TEICHURONIC ACID BIOSYNTHESIS GLYCOSYLTRANSFERASE TUAC-RELATED"/>
    <property type="match status" value="1"/>
</dbReference>
<evidence type="ECO:0000313" key="2">
    <source>
        <dbReference type="Proteomes" id="UP000317998"/>
    </source>
</evidence>
<dbReference type="Proteomes" id="UP000317998">
    <property type="component" value="Unassembled WGS sequence"/>
</dbReference>